<evidence type="ECO:0000259" key="9">
    <source>
        <dbReference type="PROSITE" id="PS50111"/>
    </source>
</evidence>
<feature type="region of interest" description="Disordered" evidence="7">
    <location>
        <begin position="279"/>
        <end position="299"/>
    </location>
</feature>
<evidence type="ECO:0000256" key="6">
    <source>
        <dbReference type="PROSITE-ProRule" id="PRU00284"/>
    </source>
</evidence>
<feature type="transmembrane region" description="Helical" evidence="8">
    <location>
        <begin position="7"/>
        <end position="26"/>
    </location>
</feature>
<dbReference type="AlphaFoldDB" id="A0A807LHI7"/>
<keyword evidence="8" id="KW-0812">Transmembrane</keyword>
<dbReference type="SMART" id="SM00283">
    <property type="entry name" value="MA"/>
    <property type="match status" value="1"/>
</dbReference>
<dbReference type="InterPro" id="IPR004090">
    <property type="entry name" value="Chemotax_Me-accpt_rcpt"/>
</dbReference>
<evidence type="ECO:0000256" key="5">
    <source>
        <dbReference type="ARBA" id="ARBA00029447"/>
    </source>
</evidence>
<dbReference type="GO" id="GO:0004888">
    <property type="term" value="F:transmembrane signaling receptor activity"/>
    <property type="evidence" value="ECO:0007669"/>
    <property type="project" value="InterPro"/>
</dbReference>
<evidence type="ECO:0000313" key="11">
    <source>
        <dbReference type="EMBL" id="APZ05703.1"/>
    </source>
</evidence>
<dbReference type="SUPFAM" id="SSF47170">
    <property type="entry name" value="Aspartate receptor, ligand-binding domain"/>
    <property type="match status" value="1"/>
</dbReference>
<evidence type="ECO:0000256" key="3">
    <source>
        <dbReference type="ARBA" id="ARBA00022500"/>
    </source>
</evidence>
<dbReference type="InterPro" id="IPR035440">
    <property type="entry name" value="4HB_MCP_dom_sf"/>
</dbReference>
<feature type="domain" description="Methyl-accepting transducer" evidence="9">
    <location>
        <begin position="268"/>
        <end position="497"/>
    </location>
</feature>
<reference evidence="11 12" key="1">
    <citation type="submission" date="2017-01" db="EMBL/GenBank/DDBJ databases">
        <authorList>
            <person name="Cao J.-M."/>
        </authorList>
    </citation>
    <scope>NUCLEOTIDE SEQUENCE [LARGE SCALE GENOMIC DNA]</scope>
    <source>
        <strain evidence="11 12">888-76</strain>
    </source>
</reference>
<dbReference type="CDD" id="cd06225">
    <property type="entry name" value="HAMP"/>
    <property type="match status" value="1"/>
</dbReference>
<dbReference type="SMART" id="SM00304">
    <property type="entry name" value="HAMP"/>
    <property type="match status" value="1"/>
</dbReference>
<dbReference type="InterPro" id="IPR051310">
    <property type="entry name" value="MCP_chemotaxis"/>
</dbReference>
<dbReference type="InterPro" id="IPR003660">
    <property type="entry name" value="HAMP_dom"/>
</dbReference>
<keyword evidence="8" id="KW-1133">Transmembrane helix</keyword>
<dbReference type="PANTHER" id="PTHR43531">
    <property type="entry name" value="PROTEIN ICFG"/>
    <property type="match status" value="1"/>
</dbReference>
<dbReference type="GO" id="GO:0005886">
    <property type="term" value="C:plasma membrane"/>
    <property type="evidence" value="ECO:0007669"/>
    <property type="project" value="UniProtKB-SubCell"/>
</dbReference>
<dbReference type="GO" id="GO:0007165">
    <property type="term" value="P:signal transduction"/>
    <property type="evidence" value="ECO:0007669"/>
    <property type="project" value="UniProtKB-KW"/>
</dbReference>
<proteinExistence type="inferred from homology"/>
<dbReference type="Pfam" id="PF00015">
    <property type="entry name" value="MCPsignal"/>
    <property type="match status" value="1"/>
</dbReference>
<evidence type="ECO:0000256" key="8">
    <source>
        <dbReference type="SAM" id="Phobius"/>
    </source>
</evidence>
<organism evidence="11 12">
    <name type="scientific">Kosakonia cowanii JCM 10956 = DSM 18146</name>
    <dbReference type="NCBI Taxonomy" id="1300165"/>
    <lineage>
        <taxon>Bacteria</taxon>
        <taxon>Pseudomonadati</taxon>
        <taxon>Pseudomonadota</taxon>
        <taxon>Gammaproteobacteria</taxon>
        <taxon>Enterobacterales</taxon>
        <taxon>Enterobacteriaceae</taxon>
        <taxon>Kosakonia</taxon>
    </lineage>
</organism>
<dbReference type="Pfam" id="PF00672">
    <property type="entry name" value="HAMP"/>
    <property type="match status" value="1"/>
</dbReference>
<dbReference type="Gene3D" id="1.10.287.950">
    <property type="entry name" value="Methyl-accepting chemotaxis protein"/>
    <property type="match status" value="1"/>
</dbReference>
<dbReference type="PRINTS" id="PR00260">
    <property type="entry name" value="CHEMTRNSDUCR"/>
</dbReference>
<sequence length="512" mass="55574">MTILRKLIIVFAITFIAMLVLGGLSIRALDNAQNRFDYVVSNSLPSISKLSEAVQHREEARRQILMSLLVTDEAVFTKHMAQAKDELNKTRQIFDEYQANLVSDKIDGQLLKKTRDIFDDYVQKTEAMSDTYHNQGIEAARLMVSDGGATANASVALSAGLKEMLAHNYSIAKEYAENNHTQYINTFWLLVGTIVFLVALVAVFASVILRYLSKGLKSLQESMGLISRSLDLTHKVALDNNDELGATAASFNALMDKIRHVLASVKDASNEVDTAASEIAKSNDDLSSRTESQASSLEQTAASMNELSVTVKHNMDNAKEANTYIGRVQTMVNESHRELSSLQKSIDDISASSAKISEITDIIDGIAFQTNILALNAAVEAARAGEQGKGFAVVAGEVRSLSQRSSVAARDIRGLIDEAIKNVGQGVNYAANVTTRMNEALGAVDETTVLINQVNNSSTEQSYGIEQVNVAVSQMEGNLQQNAAMVEEMATAANSLSHQAGKLLNDVNAFRL</sequence>
<keyword evidence="2" id="KW-0488">Methylation</keyword>
<evidence type="ECO:0000256" key="1">
    <source>
        <dbReference type="ARBA" id="ARBA00004429"/>
    </source>
</evidence>
<dbReference type="CDD" id="cd11386">
    <property type="entry name" value="MCP_signal"/>
    <property type="match status" value="1"/>
</dbReference>
<dbReference type="Proteomes" id="UP000187148">
    <property type="component" value="Chromosome"/>
</dbReference>
<dbReference type="InterPro" id="IPR024478">
    <property type="entry name" value="HlyB_4HB_MCP"/>
</dbReference>
<evidence type="ECO:0000256" key="2">
    <source>
        <dbReference type="ARBA" id="ARBA00022481"/>
    </source>
</evidence>
<keyword evidence="8" id="KW-0472">Membrane</keyword>
<gene>
    <name evidence="11" type="ORF">BWI95_11935</name>
</gene>
<evidence type="ECO:0000313" key="12">
    <source>
        <dbReference type="Proteomes" id="UP000187148"/>
    </source>
</evidence>
<dbReference type="EMBL" id="CP019445">
    <property type="protein sequence ID" value="APZ05703.1"/>
    <property type="molecule type" value="Genomic_DNA"/>
</dbReference>
<feature type="transmembrane region" description="Helical" evidence="8">
    <location>
        <begin position="187"/>
        <end position="212"/>
    </location>
</feature>
<comment type="subcellular location">
    <subcellularLocation>
        <location evidence="1">Cell inner membrane</location>
        <topology evidence="1">Multi-pass membrane protein</topology>
    </subcellularLocation>
</comment>
<evidence type="ECO:0000259" key="10">
    <source>
        <dbReference type="PROSITE" id="PS50885"/>
    </source>
</evidence>
<evidence type="ECO:0000256" key="4">
    <source>
        <dbReference type="ARBA" id="ARBA00023224"/>
    </source>
</evidence>
<dbReference type="RefSeq" id="WP_054804115.1">
    <property type="nucleotide sequence ID" value="NZ_CP019445.1"/>
</dbReference>
<dbReference type="InterPro" id="IPR004089">
    <property type="entry name" value="MCPsignal_dom"/>
</dbReference>
<dbReference type="KEGG" id="kco:BWI95_11935"/>
<protein>
    <submittedName>
        <fullName evidence="11">Chemotaxis protein</fullName>
    </submittedName>
</protein>
<dbReference type="PROSITE" id="PS50111">
    <property type="entry name" value="CHEMOTAXIS_TRANSDUC_2"/>
    <property type="match status" value="1"/>
</dbReference>
<dbReference type="SUPFAM" id="SSF58104">
    <property type="entry name" value="Methyl-accepting chemotaxis protein (MCP) signaling domain"/>
    <property type="match status" value="1"/>
</dbReference>
<dbReference type="FunFam" id="1.10.287.950:FF:000001">
    <property type="entry name" value="Methyl-accepting chemotaxis sensory transducer"/>
    <property type="match status" value="1"/>
</dbReference>
<name>A0A807LHI7_9ENTR</name>
<feature type="domain" description="HAMP" evidence="10">
    <location>
        <begin position="210"/>
        <end position="263"/>
    </location>
</feature>
<keyword evidence="3" id="KW-0145">Chemotaxis</keyword>
<keyword evidence="4 6" id="KW-0807">Transducer</keyword>
<dbReference type="PROSITE" id="PS50885">
    <property type="entry name" value="HAMP"/>
    <property type="match status" value="1"/>
</dbReference>
<feature type="compositionally biased region" description="Polar residues" evidence="7">
    <location>
        <begin position="289"/>
        <end position="299"/>
    </location>
</feature>
<dbReference type="PANTHER" id="PTHR43531:SF11">
    <property type="entry name" value="METHYL-ACCEPTING CHEMOTAXIS PROTEIN 3"/>
    <property type="match status" value="1"/>
</dbReference>
<dbReference type="GO" id="GO:0006935">
    <property type="term" value="P:chemotaxis"/>
    <property type="evidence" value="ECO:0007669"/>
    <property type="project" value="UniProtKB-KW"/>
</dbReference>
<comment type="similarity">
    <text evidence="5">Belongs to the methyl-accepting chemotaxis (MCP) protein family.</text>
</comment>
<evidence type="ECO:0000256" key="7">
    <source>
        <dbReference type="SAM" id="MobiDB-lite"/>
    </source>
</evidence>
<accession>A0A807LHI7</accession>
<dbReference type="Pfam" id="PF12729">
    <property type="entry name" value="4HB_MCP_1"/>
    <property type="match status" value="1"/>
</dbReference>
<dbReference type="Gene3D" id="1.20.120.30">
    <property type="entry name" value="Aspartate receptor, ligand-binding domain"/>
    <property type="match status" value="1"/>
</dbReference>
<keyword evidence="12" id="KW-1185">Reference proteome</keyword>